<dbReference type="Gene3D" id="1.10.510.10">
    <property type="entry name" value="Transferase(Phosphotransferase) domain 1"/>
    <property type="match status" value="1"/>
</dbReference>
<dbReference type="PANTHER" id="PTHR44167:SF24">
    <property type="entry name" value="SERINE_THREONINE-PROTEIN KINASE CHK2"/>
    <property type="match status" value="1"/>
</dbReference>
<evidence type="ECO:0000313" key="3">
    <source>
        <dbReference type="Proteomes" id="UP000179807"/>
    </source>
</evidence>
<dbReference type="Gene3D" id="3.30.200.20">
    <property type="entry name" value="Phosphorylase Kinase, domain 1"/>
    <property type="match status" value="1"/>
</dbReference>
<reference evidence="2" key="1">
    <citation type="submission" date="2016-10" db="EMBL/GenBank/DDBJ databases">
        <authorList>
            <person name="Benchimol M."/>
            <person name="Almeida L.G."/>
            <person name="Vasconcelos A.T."/>
            <person name="Perreira-Neves A."/>
            <person name="Rosa I.A."/>
            <person name="Tasca T."/>
            <person name="Bogo M.R."/>
            <person name="de Souza W."/>
        </authorList>
    </citation>
    <scope>NUCLEOTIDE SEQUENCE [LARGE SCALE GENOMIC DNA]</scope>
    <source>
        <strain evidence="2">K</strain>
    </source>
</reference>
<dbReference type="InterPro" id="IPR011009">
    <property type="entry name" value="Kinase-like_dom_sf"/>
</dbReference>
<gene>
    <name evidence="2" type="primary">mlkA</name>
    <name evidence="2" type="ORF">TRFO_42310</name>
</gene>
<dbReference type="SMART" id="SM00220">
    <property type="entry name" value="S_TKc"/>
    <property type="match status" value="1"/>
</dbReference>
<keyword evidence="3" id="KW-1185">Reference proteome</keyword>
<dbReference type="PROSITE" id="PS00108">
    <property type="entry name" value="PROTEIN_KINASE_ST"/>
    <property type="match status" value="1"/>
</dbReference>
<keyword evidence="2" id="KW-0418">Kinase</keyword>
<dbReference type="EMBL" id="MLAK01000189">
    <property type="protein sequence ID" value="OHT15753.1"/>
    <property type="molecule type" value="Genomic_DNA"/>
</dbReference>
<evidence type="ECO:0000259" key="1">
    <source>
        <dbReference type="PROSITE" id="PS50011"/>
    </source>
</evidence>
<feature type="domain" description="Protein kinase" evidence="1">
    <location>
        <begin position="20"/>
        <end position="284"/>
    </location>
</feature>
<evidence type="ECO:0000313" key="2">
    <source>
        <dbReference type="EMBL" id="OHT15753.1"/>
    </source>
</evidence>
<name>A0A1J4KWT5_9EUKA</name>
<dbReference type="SUPFAM" id="SSF56112">
    <property type="entry name" value="Protein kinase-like (PK-like)"/>
    <property type="match status" value="1"/>
</dbReference>
<keyword evidence="2" id="KW-0808">Transferase</keyword>
<dbReference type="GO" id="GO:0044773">
    <property type="term" value="P:mitotic DNA damage checkpoint signaling"/>
    <property type="evidence" value="ECO:0007669"/>
    <property type="project" value="TreeGrafter"/>
</dbReference>
<organism evidence="2 3">
    <name type="scientific">Tritrichomonas foetus</name>
    <dbReference type="NCBI Taxonomy" id="1144522"/>
    <lineage>
        <taxon>Eukaryota</taxon>
        <taxon>Metamonada</taxon>
        <taxon>Parabasalia</taxon>
        <taxon>Tritrichomonadida</taxon>
        <taxon>Tritrichomonadidae</taxon>
        <taxon>Tritrichomonas</taxon>
    </lineage>
</organism>
<dbReference type="Pfam" id="PF00069">
    <property type="entry name" value="Pkinase"/>
    <property type="match status" value="1"/>
</dbReference>
<protein>
    <submittedName>
        <fullName evidence="2">Myosin light chain kinase A</fullName>
    </submittedName>
</protein>
<proteinExistence type="predicted"/>
<dbReference type="GO" id="GO:0004674">
    <property type="term" value="F:protein serine/threonine kinase activity"/>
    <property type="evidence" value="ECO:0007669"/>
    <property type="project" value="TreeGrafter"/>
</dbReference>
<dbReference type="Proteomes" id="UP000179807">
    <property type="component" value="Unassembled WGS sequence"/>
</dbReference>
<dbReference type="InterPro" id="IPR000719">
    <property type="entry name" value="Prot_kinase_dom"/>
</dbReference>
<dbReference type="GO" id="GO:0005524">
    <property type="term" value="F:ATP binding"/>
    <property type="evidence" value="ECO:0007669"/>
    <property type="project" value="InterPro"/>
</dbReference>
<dbReference type="RefSeq" id="XP_068368889.1">
    <property type="nucleotide sequence ID" value="XM_068514251.1"/>
</dbReference>
<dbReference type="AlphaFoldDB" id="A0A1J4KWT5"/>
<dbReference type="PANTHER" id="PTHR44167">
    <property type="entry name" value="OVARIAN-SPECIFIC SERINE/THREONINE-PROTEIN KINASE LOK-RELATED"/>
    <property type="match status" value="1"/>
</dbReference>
<dbReference type="GO" id="GO:0005634">
    <property type="term" value="C:nucleus"/>
    <property type="evidence" value="ECO:0007669"/>
    <property type="project" value="TreeGrafter"/>
</dbReference>
<dbReference type="PROSITE" id="PS50011">
    <property type="entry name" value="PROTEIN_KINASE_DOM"/>
    <property type="match status" value="1"/>
</dbReference>
<accession>A0A1J4KWT5</accession>
<dbReference type="OrthoDB" id="40902at2759"/>
<sequence length="315" mass="35755">MQFFDDAVPIPKSGTHINKYILADFIDKTNNSCVFSAYNEMNGQKVAIKLIHVKDSNKERVQNEVNLLKEIDCPYIISGLDYFDIPHFSCVVMPLCEECLQKENPLRSSSSMPSISNSFNKGSAMTEDSARKILYDALHALKYLHNRNIIHRDIKLGNFLMIGNDAYLADFGLATKHEKNELLTEPVGTLQFAAPEIINHEPYDDSIDIWSLGVTLFSLLSGNHPFPLSPECTLRRCITKAAFFYPAAQWRNISKNAKDLIDKMIVADPKKRITIEDALKHPWMVSLPEKMPRKNSIGTEINHAFDLLTEYESCL</sequence>
<dbReference type="VEuPathDB" id="TrichDB:TRFO_42310"/>
<comment type="caution">
    <text evidence="2">The sequence shown here is derived from an EMBL/GenBank/DDBJ whole genome shotgun (WGS) entry which is preliminary data.</text>
</comment>
<dbReference type="InterPro" id="IPR008271">
    <property type="entry name" value="Ser/Thr_kinase_AS"/>
</dbReference>
<dbReference type="GeneID" id="94848955"/>